<dbReference type="Pfam" id="PF00389">
    <property type="entry name" value="2-Hacid_dh"/>
    <property type="match status" value="1"/>
</dbReference>
<evidence type="ECO:0000313" key="10">
    <source>
        <dbReference type="Proteomes" id="UP000054399"/>
    </source>
</evidence>
<proteinExistence type="inferred from homology"/>
<organism evidence="9 10">
    <name type="scientific">Cryptococcus tetragattii IND107</name>
    <dbReference type="NCBI Taxonomy" id="1296105"/>
    <lineage>
        <taxon>Eukaryota</taxon>
        <taxon>Fungi</taxon>
        <taxon>Dikarya</taxon>
        <taxon>Basidiomycota</taxon>
        <taxon>Agaricomycotina</taxon>
        <taxon>Tremellomycetes</taxon>
        <taxon>Tremellales</taxon>
        <taxon>Cryptococcaceae</taxon>
        <taxon>Cryptococcus</taxon>
        <taxon>Cryptococcus gattii species complex</taxon>
    </lineage>
</organism>
<accession>A0ABR3BYY7</accession>
<dbReference type="SUPFAM" id="SSF52283">
    <property type="entry name" value="Formate/glycerate dehydrogenase catalytic domain-like"/>
    <property type="match status" value="1"/>
</dbReference>
<evidence type="ECO:0000259" key="7">
    <source>
        <dbReference type="Pfam" id="PF00389"/>
    </source>
</evidence>
<keyword evidence="3" id="KW-0560">Oxidoreductase</keyword>
<evidence type="ECO:0000256" key="2">
    <source>
        <dbReference type="ARBA" id="ARBA00022605"/>
    </source>
</evidence>
<dbReference type="PANTHER" id="PTHR42789:SF1">
    <property type="entry name" value="D-ISOMER SPECIFIC 2-HYDROXYACID DEHYDROGENASE FAMILY PROTEIN (AFU_ORTHOLOGUE AFUA_6G10090)"/>
    <property type="match status" value="1"/>
</dbReference>
<dbReference type="RefSeq" id="XP_066615801.1">
    <property type="nucleotide sequence ID" value="XM_066755515.1"/>
</dbReference>
<keyword evidence="4" id="KW-0520">NAD</keyword>
<gene>
    <name evidence="9" type="ORF">I308_100953</name>
</gene>
<dbReference type="Gene3D" id="3.30.70.260">
    <property type="match status" value="1"/>
</dbReference>
<dbReference type="InterPro" id="IPR029753">
    <property type="entry name" value="D-isomer_DH_CS"/>
</dbReference>
<protein>
    <submittedName>
        <fullName evidence="9">Phosphoglycerate dehydrogenase</fullName>
    </submittedName>
</protein>
<dbReference type="GeneID" id="91987811"/>
<evidence type="ECO:0000256" key="3">
    <source>
        <dbReference type="ARBA" id="ARBA00023002"/>
    </source>
</evidence>
<evidence type="ECO:0000256" key="5">
    <source>
        <dbReference type="ARBA" id="ARBA00029440"/>
    </source>
</evidence>
<evidence type="ECO:0000256" key="1">
    <source>
        <dbReference type="ARBA" id="ARBA00005854"/>
    </source>
</evidence>
<comment type="similarity">
    <text evidence="1">Belongs to the D-isomer specific 2-hydroxyacid dehydrogenase family.</text>
</comment>
<dbReference type="SUPFAM" id="SSF51735">
    <property type="entry name" value="NAD(P)-binding Rossmann-fold domains"/>
    <property type="match status" value="1"/>
</dbReference>
<dbReference type="NCBIfam" id="NF008759">
    <property type="entry name" value="PRK11790.1"/>
    <property type="match status" value="1"/>
</dbReference>
<sequence>MSIPIPDKNRRQSVSASDPPDHIPIPANTRGIPVSSFAPHSPPTGTSPRTSSFSFSTSPSTSYLRNASGVFQGIARQLTAFLPPDYPTEEDHEKRQGKTKVLLLENVNLDAAEYLKSQGYEVDHVTRAYTEEELIAKLPNYRAVGIRSKTKITAKVIDANPQLLVIGCFCIGTNQVDLEHAAKRGIAVFNSPFSNSRSVAELVISEIIALSRQVIDRTHEMRAGIWNKLSKNCWEIRGKTLGIVGYGHIGSQLSVLAEAFGMSVIYYDVVPIMPLGSARQVDTLDDLLSRADFVTLHVPEIPDTIGMMGAEQFAQMKKGAFFINNARGKVVDLSALCDALESNHLAGAAVDVFPKEPGANGPGFNETLGDFIPRLRKIPNLILTPHIGGSTEEAQRAIGTEVSNALTRYLNYGTTLGAVNFPEVDLRAITAADERHIRVCHVHKNEPGVLKGINNILADHNIEKQFSDSKGDIAYLMADISGVGQEEVEGLYSAIKNTRSNILTRLLY</sequence>
<evidence type="ECO:0000259" key="8">
    <source>
        <dbReference type="Pfam" id="PF02826"/>
    </source>
</evidence>
<feature type="domain" description="D-isomer specific 2-hydroxyacid dehydrogenase catalytic" evidence="7">
    <location>
        <begin position="101"/>
        <end position="420"/>
    </location>
</feature>
<reference evidence="9" key="1">
    <citation type="submission" date="2015-01" db="EMBL/GenBank/DDBJ databases">
        <authorList>
            <consortium name="The Broad Institute Genomics Platform"/>
            <person name="Cuomo C."/>
            <person name="Litvintseva A."/>
            <person name="Chen Y."/>
            <person name="Heitman J."/>
            <person name="Sun S."/>
            <person name="Springer D."/>
            <person name="Dromer F."/>
            <person name="Young S."/>
            <person name="Zeng Q."/>
            <person name="Gargeya S."/>
            <person name="Abouelleil A."/>
            <person name="Alvarado L."/>
            <person name="Chapman S.B."/>
            <person name="Gainer-Dewar J."/>
            <person name="Goldberg J."/>
            <person name="Griggs A."/>
            <person name="Gujja S."/>
            <person name="Hansen M."/>
            <person name="Howarth C."/>
            <person name="Imamovic A."/>
            <person name="Larimer J."/>
            <person name="Murphy C."/>
            <person name="Naylor J."/>
            <person name="Pearson M."/>
            <person name="Priest M."/>
            <person name="Roberts A."/>
            <person name="Saif S."/>
            <person name="Shea T."/>
            <person name="Sykes S."/>
            <person name="Wortman J."/>
            <person name="Nusbaum C."/>
            <person name="Birren B."/>
        </authorList>
    </citation>
    <scope>NUCLEOTIDE SEQUENCE</scope>
    <source>
        <strain evidence="9">IND107</strain>
    </source>
</reference>
<dbReference type="CDD" id="cd04901">
    <property type="entry name" value="ACT_3PGDH"/>
    <property type="match status" value="1"/>
</dbReference>
<dbReference type="Proteomes" id="UP000054399">
    <property type="component" value="Unassembled WGS sequence"/>
</dbReference>
<evidence type="ECO:0000256" key="4">
    <source>
        <dbReference type="ARBA" id="ARBA00023027"/>
    </source>
</evidence>
<dbReference type="Gene3D" id="3.40.50.720">
    <property type="entry name" value="NAD(P)-binding Rossmann-like Domain"/>
    <property type="match status" value="2"/>
</dbReference>
<dbReference type="PROSITE" id="PS00671">
    <property type="entry name" value="D_2_HYDROXYACID_DH_3"/>
    <property type="match status" value="1"/>
</dbReference>
<evidence type="ECO:0000256" key="6">
    <source>
        <dbReference type="SAM" id="MobiDB-lite"/>
    </source>
</evidence>
<dbReference type="InterPro" id="IPR006140">
    <property type="entry name" value="D-isomer_DH_NAD-bd"/>
</dbReference>
<comment type="caution">
    <text evidence="9">The sequence shown here is derived from an EMBL/GenBank/DDBJ whole genome shotgun (WGS) entry which is preliminary data.</text>
</comment>
<keyword evidence="2" id="KW-0028">Amino-acid biosynthesis</keyword>
<comment type="pathway">
    <text evidence="5">Amino-acid biosynthesis.</text>
</comment>
<dbReference type="SUPFAM" id="SSF55021">
    <property type="entry name" value="ACT-like"/>
    <property type="match status" value="1"/>
</dbReference>
<feature type="domain" description="D-isomer specific 2-hydroxyacid dehydrogenase NAD-binding" evidence="8">
    <location>
        <begin position="206"/>
        <end position="388"/>
    </location>
</feature>
<feature type="compositionally biased region" description="Low complexity" evidence="6">
    <location>
        <begin position="43"/>
        <end position="58"/>
    </location>
</feature>
<dbReference type="PROSITE" id="PS00065">
    <property type="entry name" value="D_2_HYDROXYACID_DH_1"/>
    <property type="match status" value="1"/>
</dbReference>
<dbReference type="InterPro" id="IPR006139">
    <property type="entry name" value="D-isomer_2_OHA_DH_cat_dom"/>
</dbReference>
<dbReference type="InterPro" id="IPR050857">
    <property type="entry name" value="D-2-hydroxyacid_DH"/>
</dbReference>
<dbReference type="PROSITE" id="PS00670">
    <property type="entry name" value="D_2_HYDROXYACID_DH_2"/>
    <property type="match status" value="1"/>
</dbReference>
<dbReference type="CDD" id="cd12176">
    <property type="entry name" value="PGDH_3"/>
    <property type="match status" value="1"/>
</dbReference>
<feature type="region of interest" description="Disordered" evidence="6">
    <location>
        <begin position="1"/>
        <end position="58"/>
    </location>
</feature>
<dbReference type="InterPro" id="IPR045865">
    <property type="entry name" value="ACT-like_dom_sf"/>
</dbReference>
<name>A0ABR3BYY7_9TREE</name>
<dbReference type="Pfam" id="PF02826">
    <property type="entry name" value="2-Hacid_dh_C"/>
    <property type="match status" value="1"/>
</dbReference>
<dbReference type="PANTHER" id="PTHR42789">
    <property type="entry name" value="D-ISOMER SPECIFIC 2-HYDROXYACID DEHYDROGENASE FAMILY PROTEIN (AFU_ORTHOLOGUE AFUA_6G10090)"/>
    <property type="match status" value="1"/>
</dbReference>
<dbReference type="EMBL" id="ATAM02000002">
    <property type="protein sequence ID" value="KAL0253580.1"/>
    <property type="molecule type" value="Genomic_DNA"/>
</dbReference>
<keyword evidence="10" id="KW-1185">Reference proteome</keyword>
<reference evidence="9" key="2">
    <citation type="submission" date="2024-01" db="EMBL/GenBank/DDBJ databases">
        <title>Comparative genomics of Cryptococcus and Kwoniella reveals pathogenesis evolution and contrasting modes of karyotype evolution via chromosome fusion or intercentromeric recombination.</title>
        <authorList>
            <person name="Coelho M.A."/>
            <person name="David-Palma M."/>
            <person name="Shea T."/>
            <person name="Bowers K."/>
            <person name="Mcginley-Smith S."/>
            <person name="Mohammad A.W."/>
            <person name="Gnirke A."/>
            <person name="Yurkov A.M."/>
            <person name="Nowrousian M."/>
            <person name="Sun S."/>
            <person name="Cuomo C.A."/>
            <person name="Heitman J."/>
        </authorList>
    </citation>
    <scope>NUCLEOTIDE SEQUENCE</scope>
    <source>
        <strain evidence="9">IND107</strain>
    </source>
</reference>
<evidence type="ECO:0000313" key="9">
    <source>
        <dbReference type="EMBL" id="KAL0253580.1"/>
    </source>
</evidence>
<dbReference type="InterPro" id="IPR036291">
    <property type="entry name" value="NAD(P)-bd_dom_sf"/>
</dbReference>
<dbReference type="InterPro" id="IPR029752">
    <property type="entry name" value="D-isomer_DH_CS1"/>
</dbReference>